<dbReference type="RefSeq" id="WP_101496551.1">
    <property type="nucleotide sequence ID" value="NZ_LNJZ01000006.1"/>
</dbReference>
<comment type="caution">
    <text evidence="2">The sequence shown here is derived from an EMBL/GenBank/DDBJ whole genome shotgun (WGS) entry which is preliminary data.</text>
</comment>
<evidence type="ECO:0000313" key="2">
    <source>
        <dbReference type="EMBL" id="TDQ39887.1"/>
    </source>
</evidence>
<organism evidence="2 3">
    <name type="scientific">Thiopseudomonas denitrificans</name>
    <dbReference type="NCBI Taxonomy" id="1501432"/>
    <lineage>
        <taxon>Bacteria</taxon>
        <taxon>Pseudomonadati</taxon>
        <taxon>Pseudomonadota</taxon>
        <taxon>Gammaproteobacteria</taxon>
        <taxon>Pseudomonadales</taxon>
        <taxon>Pseudomonadaceae</taxon>
        <taxon>Thiopseudomonas</taxon>
    </lineage>
</organism>
<dbReference type="Pfam" id="PF13432">
    <property type="entry name" value="TPR_16"/>
    <property type="match status" value="2"/>
</dbReference>
<dbReference type="SUPFAM" id="SSF48452">
    <property type="entry name" value="TPR-like"/>
    <property type="match status" value="1"/>
</dbReference>
<dbReference type="InterPro" id="IPR011990">
    <property type="entry name" value="TPR-like_helical_dom_sf"/>
</dbReference>
<dbReference type="OrthoDB" id="6785873at2"/>
<feature type="signal peptide" evidence="1">
    <location>
        <begin position="1"/>
        <end position="18"/>
    </location>
</feature>
<keyword evidence="3" id="KW-1185">Reference proteome</keyword>
<keyword evidence="1" id="KW-0732">Signal</keyword>
<accession>A0A4V3D5G7</accession>
<reference evidence="2 3" key="1">
    <citation type="submission" date="2019-03" db="EMBL/GenBank/DDBJ databases">
        <title>Genomic Encyclopedia of Type Strains, Phase IV (KMG-IV): sequencing the most valuable type-strain genomes for metagenomic binning, comparative biology and taxonomic classification.</title>
        <authorList>
            <person name="Goeker M."/>
        </authorList>
    </citation>
    <scope>NUCLEOTIDE SEQUENCE [LARGE SCALE GENOMIC DNA]</scope>
    <source>
        <strain evidence="2 3">DSM 28679</strain>
    </source>
</reference>
<feature type="chain" id="PRO_5020655953" evidence="1">
    <location>
        <begin position="19"/>
        <end position="363"/>
    </location>
</feature>
<dbReference type="AlphaFoldDB" id="A0A4V3D5G7"/>
<dbReference type="Proteomes" id="UP000294575">
    <property type="component" value="Unassembled WGS sequence"/>
</dbReference>
<gene>
    <name evidence="2" type="ORF">DFQ45_10115</name>
</gene>
<protein>
    <submittedName>
        <fullName evidence="2">Tetratricopeptide repeat protein</fullName>
    </submittedName>
</protein>
<evidence type="ECO:0000256" key="1">
    <source>
        <dbReference type="SAM" id="SignalP"/>
    </source>
</evidence>
<sequence>MKRWIFLLGCIYCGVLSAQTVEPAVLKALQQAQAAQAAGDPGKAARLLEGLSFEKGSYAELMVLRNLGYLAWQQDRLDAAIDFLQKAEKHEQMGAEDRQKDRLGLARLTLAAGRPQQTVVYLEGQPQTDEVLQLGIQAWYQQKRYDRALPLAEKYLAGKSSVNRQWTELMVSLHHGSKNYGKSAEWQRRLLAMDPDNLEQWKRLAILQRLAGNNAVAFATLRTAYSKGLDMNAQDLQQMLSFAIAADQPWQGARLLQQLVASGKLKNDVQQQETLARLYWQARERNKAIELFRQLAERGGKAEHWLILAQLAMQQQDWTLSGQALDSAQRAGASRKRVQSWRDWLESSKEAERMAREGLTAKL</sequence>
<evidence type="ECO:0000313" key="3">
    <source>
        <dbReference type="Proteomes" id="UP000294575"/>
    </source>
</evidence>
<proteinExistence type="predicted"/>
<dbReference type="Gene3D" id="1.25.40.10">
    <property type="entry name" value="Tetratricopeptide repeat domain"/>
    <property type="match status" value="2"/>
</dbReference>
<name>A0A4V3D5G7_9GAMM</name>
<dbReference type="EMBL" id="SNYK01000001">
    <property type="protein sequence ID" value="TDQ39887.1"/>
    <property type="molecule type" value="Genomic_DNA"/>
</dbReference>